<dbReference type="EMBL" id="AOIC01000089">
    <property type="protein sequence ID" value="ELY66602.1"/>
    <property type="molecule type" value="Genomic_DNA"/>
</dbReference>
<dbReference type="AlphaFoldDB" id="L0AEQ6"/>
<dbReference type="Proteomes" id="UP000234484">
    <property type="component" value="Unassembled WGS sequence"/>
</dbReference>
<feature type="region of interest" description="Disordered" evidence="1">
    <location>
        <begin position="91"/>
        <end position="130"/>
    </location>
</feature>
<feature type="compositionally biased region" description="Basic and acidic residues" evidence="1">
    <location>
        <begin position="270"/>
        <end position="300"/>
    </location>
</feature>
<feature type="region of interest" description="Disordered" evidence="1">
    <location>
        <begin position="1"/>
        <end position="22"/>
    </location>
</feature>
<dbReference type="PATRIC" id="fig|797304.7.peg.2551"/>
<feature type="compositionally biased region" description="Basic residues" evidence="1">
    <location>
        <begin position="235"/>
        <end position="247"/>
    </location>
</feature>
<reference evidence="5" key="2">
    <citation type="submission" date="2012-03" db="EMBL/GenBank/DDBJ databases">
        <title>Complete sequence of Natronobacterium gregoryi SP2.</title>
        <authorList>
            <person name="Lucas S."/>
            <person name="Han J."/>
            <person name="Lapidus A."/>
            <person name="Cheng J.-F."/>
            <person name="Goodwin L."/>
            <person name="Pitluck S."/>
            <person name="Peters L."/>
            <person name="Mikhailova N."/>
            <person name="Teshima H."/>
            <person name="Detter J.C."/>
            <person name="Han C."/>
            <person name="Tapia R."/>
            <person name="Land M."/>
            <person name="Hauser L."/>
            <person name="Kyrpides N."/>
            <person name="Ivanova N."/>
            <person name="Pagani I."/>
            <person name="Sproer C."/>
            <person name="Anderson I."/>
            <person name="Woyke T."/>
        </authorList>
    </citation>
    <scope>NUCLEOTIDE SEQUENCE [LARGE SCALE GENOMIC DNA]</scope>
    <source>
        <strain evidence="5">ATCC 43098 / CCM 3738 / NCIMB 2189 / SP2</strain>
    </source>
</reference>
<sequence>MRDQRSDFGSSREMQRETIDRSQQAIEQLLDLQRNMAQITLSAMQWQDTAQKQGMELMRSFPGQELTQSMLENYLEGMQTMLPEMERAIGRGMDTSQPDPPSGHGRQMGSAEYSSSGRMEQGGRLSRGERAIDNDLVALHEDLHRRGESAGPYSETPGRDGVTAQEYPQTGEWVTKGTYGGETAGRQRPQSDDRGRTDRPQSRGGETGKPMPPQELMAPRDQRATRTTGRERGGQRRGRGRRTHRQGQRRDSRGRQEAQEGDESSQPPRRRADDRGGPDRESRHREQPTQRIDTDDRGPEESSYQQPTQHGGKQDRREKRHGESERLESEREGMAQTDMDAAPEREQEEIDEESQAKQESE</sequence>
<feature type="compositionally biased region" description="Basic and acidic residues" evidence="1">
    <location>
        <begin position="218"/>
        <end position="234"/>
    </location>
</feature>
<feature type="region of interest" description="Disordered" evidence="1">
    <location>
        <begin position="144"/>
        <end position="361"/>
    </location>
</feature>
<evidence type="ECO:0000313" key="4">
    <source>
        <dbReference type="EMBL" id="PLK21315.1"/>
    </source>
</evidence>
<feature type="compositionally biased region" description="Basic and acidic residues" evidence="1">
    <location>
        <begin position="248"/>
        <end position="258"/>
    </location>
</feature>
<gene>
    <name evidence="2" type="ordered locus">Natgr_0287</name>
    <name evidence="3" type="ORF">C490_12557</name>
    <name evidence="4" type="ORF">CYV19_04575</name>
</gene>
<feature type="compositionally biased region" description="Polar residues" evidence="1">
    <location>
        <begin position="302"/>
        <end position="311"/>
    </location>
</feature>
<name>L0AEQ6_NATGS</name>
<proteinExistence type="predicted"/>
<accession>L0AEQ6</accession>
<dbReference type="EMBL" id="CP003377">
    <property type="protein sequence ID" value="AFZ71545.1"/>
    <property type="molecule type" value="Genomic_DNA"/>
</dbReference>
<evidence type="ECO:0000313" key="3">
    <source>
        <dbReference type="EMBL" id="ELY66602.1"/>
    </source>
</evidence>
<evidence type="ECO:0000313" key="6">
    <source>
        <dbReference type="Proteomes" id="UP000011613"/>
    </source>
</evidence>
<dbReference type="STRING" id="797304.Natgr_0287"/>
<dbReference type="HOGENOM" id="CLU_638759_0_0_2"/>
<evidence type="ECO:0000313" key="2">
    <source>
        <dbReference type="EMBL" id="AFZ71545.1"/>
    </source>
</evidence>
<dbReference type="EMBL" id="PKKI01000009">
    <property type="protein sequence ID" value="PLK21315.1"/>
    <property type="molecule type" value="Genomic_DNA"/>
</dbReference>
<protein>
    <submittedName>
        <fullName evidence="2">Uncharacterized protein</fullName>
    </submittedName>
</protein>
<reference evidence="3 6" key="3">
    <citation type="journal article" date="2014" name="PLoS Genet.">
        <title>Phylogenetically driven sequencing of extremely halophilic archaea reveals strategies for static and dynamic osmo-response.</title>
        <authorList>
            <person name="Becker E.A."/>
            <person name="Seitzer P.M."/>
            <person name="Tritt A."/>
            <person name="Larsen D."/>
            <person name="Krusor M."/>
            <person name="Yao A.I."/>
            <person name="Wu D."/>
            <person name="Madern D."/>
            <person name="Eisen J.A."/>
            <person name="Darling A.E."/>
            <person name="Facciotti M.T."/>
        </authorList>
    </citation>
    <scope>NUCLEOTIDE SEQUENCE [LARGE SCALE GENOMIC DNA]</scope>
    <source>
        <strain evidence="3 6">SP2</strain>
    </source>
</reference>
<evidence type="ECO:0000313" key="7">
    <source>
        <dbReference type="Proteomes" id="UP000234484"/>
    </source>
</evidence>
<feature type="compositionally biased region" description="Basic and acidic residues" evidence="1">
    <location>
        <begin position="189"/>
        <end position="201"/>
    </location>
</feature>
<evidence type="ECO:0000256" key="1">
    <source>
        <dbReference type="SAM" id="MobiDB-lite"/>
    </source>
</evidence>
<feature type="compositionally biased region" description="Basic and acidic residues" evidence="1">
    <location>
        <begin position="312"/>
        <end position="333"/>
    </location>
</feature>
<evidence type="ECO:0000313" key="5">
    <source>
        <dbReference type="Proteomes" id="UP000010468"/>
    </source>
</evidence>
<dbReference type="Proteomes" id="UP000010468">
    <property type="component" value="Chromosome"/>
</dbReference>
<reference evidence="4 7" key="4">
    <citation type="submission" date="2017-12" db="EMBL/GenBank/DDBJ databases">
        <title>The characterization of oligonucleotides binding to NgAgo.</title>
        <authorList>
            <person name="Jiang L."/>
            <person name="He B."/>
            <person name="Kang J."/>
            <person name="Yu M."/>
            <person name="Li N."/>
            <person name="Fang Y."/>
            <person name="Tang Z."/>
            <person name="Wu P."/>
            <person name="Yao P."/>
            <person name="Huang J."/>
        </authorList>
    </citation>
    <scope>NUCLEOTIDE SEQUENCE [LARGE SCALE GENOMIC DNA]</scope>
    <source>
        <strain evidence="4 7">SP2</strain>
        <tissue evidence="4">Freeze-dried powder thallus</tissue>
    </source>
</reference>
<dbReference type="eggNOG" id="arCOG06342">
    <property type="taxonomic scope" value="Archaea"/>
</dbReference>
<keyword evidence="5" id="KW-1185">Reference proteome</keyword>
<organism evidence="2 5">
    <name type="scientific">Natronobacterium gregoryi (strain ATCC 43098 / DSM 3393 / CCM 3738 / CIP 104747 / IAM 13177 / JCM 8860 / NBRC 102187 / NCIMB 2189 / SP2)</name>
    <dbReference type="NCBI Taxonomy" id="797304"/>
    <lineage>
        <taxon>Archaea</taxon>
        <taxon>Methanobacteriati</taxon>
        <taxon>Methanobacteriota</taxon>
        <taxon>Stenosarchaea group</taxon>
        <taxon>Halobacteria</taxon>
        <taxon>Halobacteriales</taxon>
        <taxon>Natrialbaceae</taxon>
        <taxon>Natronobacterium</taxon>
    </lineage>
</organism>
<dbReference type="Proteomes" id="UP000011613">
    <property type="component" value="Unassembled WGS sequence"/>
</dbReference>
<dbReference type="KEGG" id="nge:Natgr_0287"/>
<reference evidence="2" key="1">
    <citation type="submission" date="2012-03" db="EMBL/GenBank/DDBJ databases">
        <title>Complete sequence of Natronobacterium gregoryi SP2.</title>
        <authorList>
            <consortium name="US DOE Joint Genome Institute"/>
            <person name="Lucas S."/>
            <person name="Han J."/>
            <person name="Lapidus A."/>
            <person name="Cheng J.-F."/>
            <person name="Goodwin L."/>
            <person name="Pitluck S."/>
            <person name="Peters L."/>
            <person name="Mikhailova N."/>
            <person name="Teshima H."/>
            <person name="Detter J.C."/>
            <person name="Han C."/>
            <person name="Tapia R."/>
            <person name="Land M."/>
            <person name="Hauser L."/>
            <person name="Kyrpides N."/>
            <person name="Ivanova N."/>
            <person name="Pagani I."/>
            <person name="Sproer C."/>
            <person name="Anderson I."/>
            <person name="Woyke T."/>
        </authorList>
    </citation>
    <scope>NUCLEOTIDE SEQUENCE</scope>
    <source>
        <strain evidence="2">SP2</strain>
    </source>
</reference>